<proteinExistence type="predicted"/>
<dbReference type="EMBL" id="QGKX02001347">
    <property type="protein sequence ID" value="KAF3521999.1"/>
    <property type="molecule type" value="Genomic_DNA"/>
</dbReference>
<protein>
    <recommendedName>
        <fullName evidence="4">FBD domain-containing protein</fullName>
    </recommendedName>
</protein>
<name>A0A8S9PMG4_BRACR</name>
<evidence type="ECO:0008006" key="4">
    <source>
        <dbReference type="Google" id="ProtNLM"/>
    </source>
</evidence>
<keyword evidence="1" id="KW-0732">Signal</keyword>
<feature type="chain" id="PRO_5035853028" description="FBD domain-containing protein" evidence="1">
    <location>
        <begin position="25"/>
        <end position="226"/>
    </location>
</feature>
<evidence type="ECO:0000313" key="2">
    <source>
        <dbReference type="EMBL" id="KAF3521999.1"/>
    </source>
</evidence>
<comment type="caution">
    <text evidence="2">The sequence shown here is derived from an EMBL/GenBank/DDBJ whole genome shotgun (WGS) entry which is preliminary data.</text>
</comment>
<dbReference type="Proteomes" id="UP000712600">
    <property type="component" value="Unassembled WGS sequence"/>
</dbReference>
<reference evidence="2" key="1">
    <citation type="submission" date="2019-12" db="EMBL/GenBank/DDBJ databases">
        <title>Genome sequencing and annotation of Brassica cretica.</title>
        <authorList>
            <person name="Studholme D.J."/>
            <person name="Sarris P."/>
        </authorList>
    </citation>
    <scope>NUCLEOTIDE SEQUENCE</scope>
    <source>
        <strain evidence="2">PFS-109/04</strain>
        <tissue evidence="2">Leaf</tissue>
    </source>
</reference>
<sequence length="226" mass="26086">MMKTSMSTVFFLAVVLSISAISLAKESPVEGCLRRIIAPALTPSPSDKPTTSNLKLADELCKDETRIVMFFLKLHGRFPRYYLKAMCNVFENDEKKVKDYVTTKWLDHSEKLLNSLSCITRTTLVIKKSPLETCIKRNTDEYISLPLSRETKYHLDVVDIIGDDYCRDAARDILYFLELNGKFPPYYVQALCNVFEDEEKKVKEYVMKNWLYRSGKLIDSLFCSSL</sequence>
<evidence type="ECO:0000256" key="1">
    <source>
        <dbReference type="SAM" id="SignalP"/>
    </source>
</evidence>
<feature type="signal peptide" evidence="1">
    <location>
        <begin position="1"/>
        <end position="24"/>
    </location>
</feature>
<organism evidence="2 3">
    <name type="scientific">Brassica cretica</name>
    <name type="common">Mustard</name>
    <dbReference type="NCBI Taxonomy" id="69181"/>
    <lineage>
        <taxon>Eukaryota</taxon>
        <taxon>Viridiplantae</taxon>
        <taxon>Streptophyta</taxon>
        <taxon>Embryophyta</taxon>
        <taxon>Tracheophyta</taxon>
        <taxon>Spermatophyta</taxon>
        <taxon>Magnoliopsida</taxon>
        <taxon>eudicotyledons</taxon>
        <taxon>Gunneridae</taxon>
        <taxon>Pentapetalae</taxon>
        <taxon>rosids</taxon>
        <taxon>malvids</taxon>
        <taxon>Brassicales</taxon>
        <taxon>Brassicaceae</taxon>
        <taxon>Brassiceae</taxon>
        <taxon>Brassica</taxon>
    </lineage>
</organism>
<dbReference type="AlphaFoldDB" id="A0A8S9PMG4"/>
<accession>A0A8S9PMG4</accession>
<evidence type="ECO:0000313" key="3">
    <source>
        <dbReference type="Proteomes" id="UP000712600"/>
    </source>
</evidence>
<gene>
    <name evidence="2" type="ORF">F2Q69_00051542</name>
</gene>